<evidence type="ECO:0000256" key="2">
    <source>
        <dbReference type="SAM" id="MobiDB-lite"/>
    </source>
</evidence>
<dbReference type="Proteomes" id="UP000440578">
    <property type="component" value="Unassembled WGS sequence"/>
</dbReference>
<gene>
    <name evidence="3" type="ORF">FJT64_013095</name>
</gene>
<keyword evidence="4" id="KW-1185">Reference proteome</keyword>
<keyword evidence="1" id="KW-0175">Coiled coil</keyword>
<reference evidence="3 4" key="1">
    <citation type="submission" date="2019-07" db="EMBL/GenBank/DDBJ databases">
        <title>Draft genome assembly of a fouling barnacle, Amphibalanus amphitrite (Darwin, 1854): The first reference genome for Thecostraca.</title>
        <authorList>
            <person name="Kim W."/>
        </authorList>
    </citation>
    <scope>NUCLEOTIDE SEQUENCE [LARGE SCALE GENOMIC DNA]</scope>
    <source>
        <strain evidence="3">SNU_AA5</strain>
        <tissue evidence="3">Soma without cirri and trophi</tissue>
    </source>
</reference>
<dbReference type="EMBL" id="VIIS01002104">
    <property type="protein sequence ID" value="KAF0288525.1"/>
    <property type="molecule type" value="Genomic_DNA"/>
</dbReference>
<dbReference type="OrthoDB" id="3213154at2759"/>
<evidence type="ECO:0000313" key="3">
    <source>
        <dbReference type="EMBL" id="KAF0288525.1"/>
    </source>
</evidence>
<dbReference type="AlphaFoldDB" id="A0A6A4V4G5"/>
<accession>A0A6A4V4G5</accession>
<proteinExistence type="predicted"/>
<evidence type="ECO:0000313" key="4">
    <source>
        <dbReference type="Proteomes" id="UP000440578"/>
    </source>
</evidence>
<sequence length="242" mass="26588">MSFLDTSSQSGLLDCSEGEMKAAVWASADLLDPSGDASDFDISSFFSQLAASSAAVEASHGGEGLCEPSVHRDDNASLEDPVGQDEADVANDAADVSLSALLGEHAEKMEERAIAQEARAASLRESRLRLLRESKEYCSDVTLSMESTLQAICLREREVGFLKEFSEELRKKQEELKQQLAEMEERRAAAMTSQEAVTSQHRQLTEQVENLLLIPTLFGVMKLWGRDTQRNAISVRCGQLEL</sequence>
<protein>
    <submittedName>
        <fullName evidence="3">Uncharacterized protein</fullName>
    </submittedName>
</protein>
<feature type="coiled-coil region" evidence="1">
    <location>
        <begin position="162"/>
        <end position="193"/>
    </location>
</feature>
<name>A0A6A4V4G5_AMPAM</name>
<evidence type="ECO:0000256" key="1">
    <source>
        <dbReference type="SAM" id="Coils"/>
    </source>
</evidence>
<feature type="region of interest" description="Disordered" evidence="2">
    <location>
        <begin position="60"/>
        <end position="82"/>
    </location>
</feature>
<organism evidence="3 4">
    <name type="scientific">Amphibalanus amphitrite</name>
    <name type="common">Striped barnacle</name>
    <name type="synonym">Balanus amphitrite</name>
    <dbReference type="NCBI Taxonomy" id="1232801"/>
    <lineage>
        <taxon>Eukaryota</taxon>
        <taxon>Metazoa</taxon>
        <taxon>Ecdysozoa</taxon>
        <taxon>Arthropoda</taxon>
        <taxon>Crustacea</taxon>
        <taxon>Multicrustacea</taxon>
        <taxon>Cirripedia</taxon>
        <taxon>Thoracica</taxon>
        <taxon>Thoracicalcarea</taxon>
        <taxon>Balanomorpha</taxon>
        <taxon>Balanoidea</taxon>
        <taxon>Balanidae</taxon>
        <taxon>Amphibalaninae</taxon>
        <taxon>Amphibalanus</taxon>
    </lineage>
</organism>
<comment type="caution">
    <text evidence="3">The sequence shown here is derived from an EMBL/GenBank/DDBJ whole genome shotgun (WGS) entry which is preliminary data.</text>
</comment>